<evidence type="ECO:0000256" key="1">
    <source>
        <dbReference type="SAM" id="Coils"/>
    </source>
</evidence>
<reference evidence="4" key="1">
    <citation type="submission" date="2016-06" db="UniProtKB">
        <authorList>
            <consortium name="WormBaseParasite"/>
        </authorList>
    </citation>
    <scope>IDENTIFICATION</scope>
</reference>
<dbReference type="AlphaFoldDB" id="A0A182ERE1"/>
<reference evidence="2 3" key="2">
    <citation type="submission" date="2018-08" db="EMBL/GenBank/DDBJ databases">
        <authorList>
            <person name="Laetsch R D."/>
            <person name="Stevens L."/>
            <person name="Kumar S."/>
            <person name="Blaxter L. M."/>
        </authorList>
    </citation>
    <scope>NUCLEOTIDE SEQUENCE [LARGE SCALE GENOMIC DNA]</scope>
</reference>
<evidence type="ECO:0000313" key="4">
    <source>
        <dbReference type="WBParaSite" id="nOo.2.0.1.t10707-RA"/>
    </source>
</evidence>
<dbReference type="OrthoDB" id="43580at2759"/>
<dbReference type="WBParaSite" id="nOo.2.0.1.t10707-RA">
    <property type="protein sequence ID" value="nOo.2.0.1.t10707-RA"/>
    <property type="gene ID" value="nOo.2.0.1.g10707"/>
</dbReference>
<sequence length="199" mass="23095">MFFAKLVNDGHILNENFEGVQLFSNDHIWDRISNEIIDDNVIISNENTDENERLKNYENDLRKRRELDEHRAKENAFLRESLRGSRKLLSLENHKSNEKMESPGHKNGTLANSTITETGYANNAYVASDTFCGNIDIDKNEAIPLEQVMISMNRVAEHLEKQEGRKEESKLLRDFFMQKPVQQAIENNIIINKNNKVSF</sequence>
<feature type="coiled-coil region" evidence="1">
    <location>
        <begin position="40"/>
        <end position="67"/>
    </location>
</feature>
<protein>
    <submittedName>
        <fullName evidence="2 4">Uncharacterized protein</fullName>
    </submittedName>
</protein>
<organism evidence="4">
    <name type="scientific">Onchocerca ochengi</name>
    <name type="common">Filarial nematode worm</name>
    <dbReference type="NCBI Taxonomy" id="42157"/>
    <lineage>
        <taxon>Eukaryota</taxon>
        <taxon>Metazoa</taxon>
        <taxon>Ecdysozoa</taxon>
        <taxon>Nematoda</taxon>
        <taxon>Chromadorea</taxon>
        <taxon>Rhabditida</taxon>
        <taxon>Spirurina</taxon>
        <taxon>Spiruromorpha</taxon>
        <taxon>Filarioidea</taxon>
        <taxon>Onchocercidae</taxon>
        <taxon>Onchocerca</taxon>
    </lineage>
</organism>
<dbReference type="Proteomes" id="UP000271087">
    <property type="component" value="Unassembled WGS sequence"/>
</dbReference>
<keyword evidence="1" id="KW-0175">Coiled coil</keyword>
<dbReference type="STRING" id="42157.A0A182ERE1"/>
<evidence type="ECO:0000313" key="3">
    <source>
        <dbReference type="Proteomes" id="UP000271087"/>
    </source>
</evidence>
<keyword evidence="3" id="KW-1185">Reference proteome</keyword>
<proteinExistence type="predicted"/>
<dbReference type="EMBL" id="UYRW01006448">
    <property type="protein sequence ID" value="VDM94434.1"/>
    <property type="molecule type" value="Genomic_DNA"/>
</dbReference>
<accession>A0A182ERE1</accession>
<gene>
    <name evidence="2" type="ORF">NOO_LOCUS10707</name>
</gene>
<evidence type="ECO:0000313" key="2">
    <source>
        <dbReference type="EMBL" id="VDM94434.1"/>
    </source>
</evidence>
<name>A0A182ERE1_ONCOC</name>